<protein>
    <submittedName>
        <fullName evidence="2">Spore germination protein</fullName>
    </submittedName>
</protein>
<dbReference type="EMBL" id="JAPDIA010000009">
    <property type="protein sequence ID" value="MDG0814226.1"/>
    <property type="molecule type" value="Genomic_DNA"/>
</dbReference>
<keyword evidence="1" id="KW-0472">Membrane</keyword>
<reference evidence="2" key="1">
    <citation type="submission" date="2022-10" db="EMBL/GenBank/DDBJ databases">
        <title>Comparative genomic analysis of Cohnella hashimotonis sp. nov., isolated from the International Space Station.</title>
        <authorList>
            <person name="Simpson A."/>
            <person name="Venkateswaran K."/>
        </authorList>
    </citation>
    <scope>NUCLEOTIDE SEQUENCE</scope>
    <source>
        <strain evidence="2">DSM 28161</strain>
    </source>
</reference>
<organism evidence="2 3">
    <name type="scientific">Cohnella rhizosphaerae</name>
    <dbReference type="NCBI Taxonomy" id="1457232"/>
    <lineage>
        <taxon>Bacteria</taxon>
        <taxon>Bacillati</taxon>
        <taxon>Bacillota</taxon>
        <taxon>Bacilli</taxon>
        <taxon>Bacillales</taxon>
        <taxon>Paenibacillaceae</taxon>
        <taxon>Cohnella</taxon>
    </lineage>
</organism>
<name>A0A9X4QW95_9BACL</name>
<gene>
    <name evidence="2" type="ORF">OMP40_36820</name>
</gene>
<proteinExistence type="predicted"/>
<dbReference type="GO" id="GO:0016020">
    <property type="term" value="C:membrane"/>
    <property type="evidence" value="ECO:0007669"/>
    <property type="project" value="InterPro"/>
</dbReference>
<evidence type="ECO:0000313" key="3">
    <source>
        <dbReference type="Proteomes" id="UP001153404"/>
    </source>
</evidence>
<comment type="caution">
    <text evidence="2">The sequence shown here is derived from an EMBL/GenBank/DDBJ whole genome shotgun (WGS) entry which is preliminary data.</text>
</comment>
<evidence type="ECO:0000313" key="2">
    <source>
        <dbReference type="EMBL" id="MDG0814226.1"/>
    </source>
</evidence>
<evidence type="ECO:0000256" key="1">
    <source>
        <dbReference type="ARBA" id="ARBA00023136"/>
    </source>
</evidence>
<sequence length="81" mass="9056">MAGSKALTDPAESVNWIVQGFGVLLIEGDLRMLGLPYSRFEKRAVEEAPNESVIRGPREAFVESLDTNLTLLRRRIRSKPS</sequence>
<dbReference type="GO" id="GO:0009847">
    <property type="term" value="P:spore germination"/>
    <property type="evidence" value="ECO:0007669"/>
    <property type="project" value="InterPro"/>
</dbReference>
<dbReference type="AlphaFoldDB" id="A0A9X4QW95"/>
<dbReference type="Proteomes" id="UP001153404">
    <property type="component" value="Unassembled WGS sequence"/>
</dbReference>
<keyword evidence="3" id="KW-1185">Reference proteome</keyword>
<dbReference type="Pfam" id="PF03323">
    <property type="entry name" value="GerA"/>
    <property type="match status" value="1"/>
</dbReference>
<dbReference type="RefSeq" id="WP_277538979.1">
    <property type="nucleotide sequence ID" value="NZ_JAPDIA010000009.1"/>
</dbReference>
<dbReference type="InterPro" id="IPR004995">
    <property type="entry name" value="Spore_Ger"/>
</dbReference>
<accession>A0A9X4QW95</accession>